<proteinExistence type="predicted"/>
<reference evidence="1 2" key="1">
    <citation type="journal article" date="2021" name="Sci. Rep.">
        <title>Chromosome anchoring in Senegalese sole (Solea senegalensis) reveals sex-associated markers and genome rearrangements in flatfish.</title>
        <authorList>
            <person name="Guerrero-Cozar I."/>
            <person name="Gomez-Garrido J."/>
            <person name="Berbel C."/>
            <person name="Martinez-Blanch J.F."/>
            <person name="Alioto T."/>
            <person name="Claros M.G."/>
            <person name="Gagnaire P.A."/>
            <person name="Manchado M."/>
        </authorList>
    </citation>
    <scope>NUCLEOTIDE SEQUENCE [LARGE SCALE GENOMIC DNA]</scope>
    <source>
        <strain evidence="1">Sse05_10M</strain>
    </source>
</reference>
<accession>A0AAV6RVF4</accession>
<dbReference type="Proteomes" id="UP000693946">
    <property type="component" value="Linkage Group LG17"/>
</dbReference>
<keyword evidence="2" id="KW-1185">Reference proteome</keyword>
<dbReference type="EMBL" id="JAGKHQ010000009">
    <property type="protein sequence ID" value="KAG7509497.1"/>
    <property type="molecule type" value="Genomic_DNA"/>
</dbReference>
<protein>
    <submittedName>
        <fullName evidence="1">Uncharacterized protein</fullName>
    </submittedName>
</protein>
<organism evidence="1 2">
    <name type="scientific">Solea senegalensis</name>
    <name type="common">Senegalese sole</name>
    <dbReference type="NCBI Taxonomy" id="28829"/>
    <lineage>
        <taxon>Eukaryota</taxon>
        <taxon>Metazoa</taxon>
        <taxon>Chordata</taxon>
        <taxon>Craniata</taxon>
        <taxon>Vertebrata</taxon>
        <taxon>Euteleostomi</taxon>
        <taxon>Actinopterygii</taxon>
        <taxon>Neopterygii</taxon>
        <taxon>Teleostei</taxon>
        <taxon>Neoteleostei</taxon>
        <taxon>Acanthomorphata</taxon>
        <taxon>Carangaria</taxon>
        <taxon>Pleuronectiformes</taxon>
        <taxon>Pleuronectoidei</taxon>
        <taxon>Soleidae</taxon>
        <taxon>Solea</taxon>
    </lineage>
</organism>
<sequence>MYQLIVNCGQPVTLRSCTQQASPPPPASLHRLTWIRIHKNCIHTASGAAHPPGSATLRGEWKALRRDRDADVWDAPSPPPGWELSLCRWKPCPPLGLKCHAGQRL</sequence>
<gene>
    <name evidence="1" type="ORF">JOB18_045921</name>
</gene>
<dbReference type="AlphaFoldDB" id="A0AAV6RVF4"/>
<comment type="caution">
    <text evidence="1">The sequence shown here is derived from an EMBL/GenBank/DDBJ whole genome shotgun (WGS) entry which is preliminary data.</text>
</comment>
<evidence type="ECO:0000313" key="1">
    <source>
        <dbReference type="EMBL" id="KAG7509497.1"/>
    </source>
</evidence>
<name>A0AAV6RVF4_SOLSE</name>
<evidence type="ECO:0000313" key="2">
    <source>
        <dbReference type="Proteomes" id="UP000693946"/>
    </source>
</evidence>